<dbReference type="InterPro" id="IPR013324">
    <property type="entry name" value="RNA_pol_sigma_r3/r4-like"/>
</dbReference>
<dbReference type="InterPro" id="IPR037401">
    <property type="entry name" value="SnoaL-like"/>
</dbReference>
<feature type="domain" description="RNA polymerase sigma-70 region 2" evidence="6">
    <location>
        <begin position="41"/>
        <end position="109"/>
    </location>
</feature>
<dbReference type="AlphaFoldDB" id="A0A6M6JDE0"/>
<keyword evidence="10" id="KW-1185">Reference proteome</keyword>
<evidence type="ECO:0000313" key="10">
    <source>
        <dbReference type="Proteomes" id="UP000505377"/>
    </source>
</evidence>
<evidence type="ECO:0000256" key="2">
    <source>
        <dbReference type="ARBA" id="ARBA00011344"/>
    </source>
</evidence>
<proteinExistence type="inferred from homology"/>
<reference evidence="9 10" key="1">
    <citation type="submission" date="2020-05" db="EMBL/GenBank/DDBJ databases">
        <authorList>
            <person name="Mo P."/>
        </authorList>
    </citation>
    <scope>NUCLEOTIDE SEQUENCE [LARGE SCALE GENOMIC DNA]</scope>
    <source>
        <strain evidence="9 10">Gen01</strain>
    </source>
</reference>
<dbReference type="NCBIfam" id="TIGR02960">
    <property type="entry name" value="SigX5"/>
    <property type="match status" value="1"/>
</dbReference>
<dbReference type="Pfam" id="PF12680">
    <property type="entry name" value="SnoaL_2"/>
    <property type="match status" value="1"/>
</dbReference>
<dbReference type="InterPro" id="IPR013325">
    <property type="entry name" value="RNA_pol_sigma_r2"/>
</dbReference>
<dbReference type="PANTHER" id="PTHR43133:SF65">
    <property type="entry name" value="ECF RNA POLYMERASE SIGMA FACTOR SIGG"/>
    <property type="match status" value="1"/>
</dbReference>
<dbReference type="InterPro" id="IPR013249">
    <property type="entry name" value="RNA_pol_sigma70_r4_t2"/>
</dbReference>
<dbReference type="CDD" id="cd00531">
    <property type="entry name" value="NTF2_like"/>
    <property type="match status" value="1"/>
</dbReference>
<dbReference type="GO" id="GO:0003677">
    <property type="term" value="F:DNA binding"/>
    <property type="evidence" value="ECO:0007669"/>
    <property type="project" value="InterPro"/>
</dbReference>
<evidence type="ECO:0000256" key="5">
    <source>
        <dbReference type="ARBA" id="ARBA00023163"/>
    </source>
</evidence>
<accession>A0A6M6JDE0</accession>
<evidence type="ECO:0000256" key="1">
    <source>
        <dbReference type="ARBA" id="ARBA00010641"/>
    </source>
</evidence>
<dbReference type="NCBIfam" id="TIGR02937">
    <property type="entry name" value="sigma70-ECF"/>
    <property type="match status" value="1"/>
</dbReference>
<evidence type="ECO:0000256" key="3">
    <source>
        <dbReference type="ARBA" id="ARBA00023015"/>
    </source>
</evidence>
<dbReference type="Pfam" id="PF08281">
    <property type="entry name" value="Sigma70_r4_2"/>
    <property type="match status" value="1"/>
</dbReference>
<comment type="subunit">
    <text evidence="2">Interacts transiently with the RNA polymerase catalytic core formed by RpoA, RpoB, RpoC and RpoZ (2 alpha, 1 beta, 1 beta' and 1 omega subunit) to form the RNA polymerase holoenzyme that can initiate transcription.</text>
</comment>
<dbReference type="CDD" id="cd06171">
    <property type="entry name" value="Sigma70_r4"/>
    <property type="match status" value="1"/>
</dbReference>
<dbReference type="KEGG" id="pbro:HOP40_09240"/>
<dbReference type="GO" id="GO:0006352">
    <property type="term" value="P:DNA-templated transcription initiation"/>
    <property type="evidence" value="ECO:0007669"/>
    <property type="project" value="InterPro"/>
</dbReference>
<dbReference type="Pfam" id="PF04542">
    <property type="entry name" value="Sigma70_r2"/>
    <property type="match status" value="1"/>
</dbReference>
<protein>
    <submittedName>
        <fullName evidence="9">Sigma-70 family RNA polymerase sigma factor</fullName>
    </submittedName>
</protein>
<dbReference type="Gene3D" id="1.10.10.10">
    <property type="entry name" value="Winged helix-like DNA-binding domain superfamily/Winged helix DNA-binding domain"/>
    <property type="match status" value="1"/>
</dbReference>
<dbReference type="PANTHER" id="PTHR43133">
    <property type="entry name" value="RNA POLYMERASE ECF-TYPE SIGMA FACTO"/>
    <property type="match status" value="1"/>
</dbReference>
<feature type="domain" description="SnoaL-like" evidence="8">
    <location>
        <begin position="221"/>
        <end position="317"/>
    </location>
</feature>
<dbReference type="InterPro" id="IPR032710">
    <property type="entry name" value="NTF2-like_dom_sf"/>
</dbReference>
<dbReference type="Proteomes" id="UP000505377">
    <property type="component" value="Chromosome"/>
</dbReference>
<dbReference type="SUPFAM" id="SSF88946">
    <property type="entry name" value="Sigma2 domain of RNA polymerase sigma factors"/>
    <property type="match status" value="1"/>
</dbReference>
<dbReference type="Gene3D" id="1.10.1740.10">
    <property type="match status" value="1"/>
</dbReference>
<keyword evidence="4" id="KW-0731">Sigma factor</keyword>
<dbReference type="GO" id="GO:0016987">
    <property type="term" value="F:sigma factor activity"/>
    <property type="evidence" value="ECO:0007669"/>
    <property type="project" value="UniProtKB-KW"/>
</dbReference>
<comment type="similarity">
    <text evidence="1">Belongs to the sigma-70 factor family. ECF subfamily.</text>
</comment>
<keyword evidence="5" id="KW-0804">Transcription</keyword>
<organism evidence="9 10">
    <name type="scientific">Pseudonocardia broussonetiae</name>
    <dbReference type="NCBI Taxonomy" id="2736640"/>
    <lineage>
        <taxon>Bacteria</taxon>
        <taxon>Bacillati</taxon>
        <taxon>Actinomycetota</taxon>
        <taxon>Actinomycetes</taxon>
        <taxon>Pseudonocardiales</taxon>
        <taxon>Pseudonocardiaceae</taxon>
        <taxon>Pseudonocardia</taxon>
    </lineage>
</organism>
<dbReference type="InterPro" id="IPR007627">
    <property type="entry name" value="RNA_pol_sigma70_r2"/>
</dbReference>
<dbReference type="InterPro" id="IPR014284">
    <property type="entry name" value="RNA_pol_sigma-70_dom"/>
</dbReference>
<dbReference type="Gene3D" id="3.10.450.50">
    <property type="match status" value="1"/>
</dbReference>
<dbReference type="InterPro" id="IPR039425">
    <property type="entry name" value="RNA_pol_sigma-70-like"/>
</dbReference>
<keyword evidence="3" id="KW-0805">Transcription regulation</keyword>
<sequence length="344" mass="37303">MQVQPRPLPGSIAGGQDGAVTAPAALLDAARSGDAGAFEQLVAPHRGELRAHCYRMLGSLHDAEDAVQETLLRAWRGIGRLDDRGHVRAWLHRIATNRCLTALERRGRRELPVDVLPDTPATEISWLEPYPSAEAGYLAREDVELAFVAALQRLSPTQRAVLILREVLGFSASEVAEQLDTSPAAVHSALQRARKALDPAAAPPQRDALRELGDEAVAALVARWADAWHAADVDAIVALLATDARWSMPPLPEWFRGRDDIRAFLLSGPLLMRWRFLPTTANGQVAFGTYRWDDEAGRYVSAGLDVLTLRDGRVAEVTAFLTADLTRFGLPADLGSGGVVTPPS</sequence>
<evidence type="ECO:0000256" key="4">
    <source>
        <dbReference type="ARBA" id="ARBA00023082"/>
    </source>
</evidence>
<evidence type="ECO:0000259" key="7">
    <source>
        <dbReference type="Pfam" id="PF08281"/>
    </source>
</evidence>
<dbReference type="NCBIfam" id="NF006089">
    <property type="entry name" value="PRK08241.1"/>
    <property type="match status" value="1"/>
</dbReference>
<evidence type="ECO:0000259" key="8">
    <source>
        <dbReference type="Pfam" id="PF12680"/>
    </source>
</evidence>
<evidence type="ECO:0000313" key="9">
    <source>
        <dbReference type="EMBL" id="QJY45964.1"/>
    </source>
</evidence>
<feature type="domain" description="RNA polymerase sigma factor 70 region 4 type 2" evidence="7">
    <location>
        <begin position="146"/>
        <end position="197"/>
    </location>
</feature>
<dbReference type="SUPFAM" id="SSF88659">
    <property type="entry name" value="Sigma3 and sigma4 domains of RNA polymerase sigma factors"/>
    <property type="match status" value="1"/>
</dbReference>
<dbReference type="InterPro" id="IPR036388">
    <property type="entry name" value="WH-like_DNA-bd_sf"/>
</dbReference>
<dbReference type="SUPFAM" id="SSF54427">
    <property type="entry name" value="NTF2-like"/>
    <property type="match status" value="1"/>
</dbReference>
<dbReference type="EMBL" id="CP053564">
    <property type="protein sequence ID" value="QJY45964.1"/>
    <property type="molecule type" value="Genomic_DNA"/>
</dbReference>
<name>A0A6M6JDE0_9PSEU</name>
<dbReference type="InterPro" id="IPR014305">
    <property type="entry name" value="RNA_pol_sigma-G_actinobac"/>
</dbReference>
<gene>
    <name evidence="9" type="ORF">HOP40_09240</name>
</gene>
<evidence type="ECO:0000259" key="6">
    <source>
        <dbReference type="Pfam" id="PF04542"/>
    </source>
</evidence>